<dbReference type="STRING" id="373672.SAMN05421785_11559"/>
<dbReference type="EMBL" id="FTOV01000015">
    <property type="protein sequence ID" value="SIT25025.1"/>
    <property type="molecule type" value="Genomic_DNA"/>
</dbReference>
<reference evidence="1 2" key="1">
    <citation type="submission" date="2017-01" db="EMBL/GenBank/DDBJ databases">
        <authorList>
            <person name="Mah S.A."/>
            <person name="Swanson W.J."/>
            <person name="Moy G.W."/>
            <person name="Vacquier V.D."/>
        </authorList>
    </citation>
    <scope>NUCLEOTIDE SEQUENCE [LARGE SCALE GENOMIC DNA]</scope>
    <source>
        <strain evidence="1 2">DSM 18014</strain>
    </source>
</reference>
<evidence type="ECO:0000313" key="2">
    <source>
        <dbReference type="Proteomes" id="UP000185781"/>
    </source>
</evidence>
<dbReference type="Proteomes" id="UP000185781">
    <property type="component" value="Unassembled WGS sequence"/>
</dbReference>
<dbReference type="InterPro" id="IPR026350">
    <property type="entry name" value="GxxExxY"/>
</dbReference>
<proteinExistence type="predicted"/>
<dbReference type="NCBIfam" id="TIGR04256">
    <property type="entry name" value="GxxExxY"/>
    <property type="match status" value="1"/>
</dbReference>
<organism evidence="1 2">
    <name type="scientific">Chryseobacterium gambrini</name>
    <dbReference type="NCBI Taxonomy" id="373672"/>
    <lineage>
        <taxon>Bacteria</taxon>
        <taxon>Pseudomonadati</taxon>
        <taxon>Bacteroidota</taxon>
        <taxon>Flavobacteriia</taxon>
        <taxon>Flavobacteriales</taxon>
        <taxon>Weeksellaceae</taxon>
        <taxon>Chryseobacterium group</taxon>
        <taxon>Chryseobacterium</taxon>
    </lineage>
</organism>
<sequence>MELTKKYINELTYKIIGTCIEVHKIVGPGLYEEIYHKCLEREFDLLGIKYKSELEIPLIYKDLKIDCKVKCDFLIENTIVLEIKSVTEFHNIHRAQTMNYMNLLKVSKSILVNFNVYNLYHEGTETFVNKDFENLL</sequence>
<dbReference type="InterPro" id="IPR011604">
    <property type="entry name" value="PDDEXK-like_dom_sf"/>
</dbReference>
<protein>
    <submittedName>
        <fullName evidence="1">GxxExxY protein</fullName>
    </submittedName>
</protein>
<dbReference type="Gene3D" id="3.90.320.10">
    <property type="match status" value="1"/>
</dbReference>
<dbReference type="RefSeq" id="WP_076395778.1">
    <property type="nucleotide sequence ID" value="NZ_FTOV01000015.1"/>
</dbReference>
<dbReference type="Pfam" id="PF13366">
    <property type="entry name" value="PDDEXK_3"/>
    <property type="match status" value="1"/>
</dbReference>
<dbReference type="AlphaFoldDB" id="A0A1N7QQ42"/>
<name>A0A1N7QQ42_9FLAO</name>
<accession>A0A1N7QQ42</accession>
<dbReference type="OrthoDB" id="1119698at2"/>
<gene>
    <name evidence="1" type="ORF">SAMN05421785_11559</name>
</gene>
<evidence type="ECO:0000313" key="1">
    <source>
        <dbReference type="EMBL" id="SIT25025.1"/>
    </source>
</evidence>